<evidence type="ECO:0000256" key="2">
    <source>
        <dbReference type="SAM" id="Phobius"/>
    </source>
</evidence>
<keyword evidence="4" id="KW-1185">Reference proteome</keyword>
<reference evidence="3 4" key="1">
    <citation type="submission" date="2018-05" db="EMBL/GenBank/DDBJ databases">
        <title>Paenibacillus flagellatus sp. nov., isolated from selenium mineral soil.</title>
        <authorList>
            <person name="Dai X."/>
        </authorList>
    </citation>
    <scope>NUCLEOTIDE SEQUENCE [LARGE SCALE GENOMIC DNA]</scope>
    <source>
        <strain evidence="3 4">DXL2</strain>
    </source>
</reference>
<evidence type="ECO:0000313" key="3">
    <source>
        <dbReference type="EMBL" id="PYI50837.1"/>
    </source>
</evidence>
<comment type="caution">
    <text evidence="3">The sequence shown here is derived from an EMBL/GenBank/DDBJ whole genome shotgun (WGS) entry which is preliminary data.</text>
</comment>
<feature type="region of interest" description="Disordered" evidence="1">
    <location>
        <begin position="1"/>
        <end position="23"/>
    </location>
</feature>
<dbReference type="EMBL" id="QJVJ01000016">
    <property type="protein sequence ID" value="PYI50837.1"/>
    <property type="molecule type" value="Genomic_DNA"/>
</dbReference>
<dbReference type="AlphaFoldDB" id="A0A2V5KK08"/>
<protein>
    <submittedName>
        <fullName evidence="3">DUF445 domain-containing protein</fullName>
    </submittedName>
</protein>
<keyword evidence="2" id="KW-1133">Transmembrane helix</keyword>
<evidence type="ECO:0000313" key="4">
    <source>
        <dbReference type="Proteomes" id="UP000247476"/>
    </source>
</evidence>
<dbReference type="PANTHER" id="PTHR38442">
    <property type="entry name" value="INNER MEMBRANE PROTEIN-RELATED"/>
    <property type="match status" value="1"/>
</dbReference>
<proteinExistence type="predicted"/>
<dbReference type="InterPro" id="IPR007383">
    <property type="entry name" value="DUF445"/>
</dbReference>
<gene>
    <name evidence="3" type="ORF">DLM86_27600</name>
</gene>
<dbReference type="Pfam" id="PF04286">
    <property type="entry name" value="DUF445"/>
    <property type="match status" value="1"/>
</dbReference>
<dbReference type="GO" id="GO:0005886">
    <property type="term" value="C:plasma membrane"/>
    <property type="evidence" value="ECO:0007669"/>
    <property type="project" value="TreeGrafter"/>
</dbReference>
<keyword evidence="2" id="KW-0812">Transmembrane</keyword>
<dbReference type="Proteomes" id="UP000247476">
    <property type="component" value="Unassembled WGS sequence"/>
</dbReference>
<accession>A0A2V5KK08</accession>
<evidence type="ECO:0000256" key="1">
    <source>
        <dbReference type="SAM" id="MobiDB-lite"/>
    </source>
</evidence>
<keyword evidence="2" id="KW-0472">Membrane</keyword>
<organism evidence="3 4">
    <name type="scientific">Paenibacillus flagellatus</name>
    <dbReference type="NCBI Taxonomy" id="2211139"/>
    <lineage>
        <taxon>Bacteria</taxon>
        <taxon>Bacillati</taxon>
        <taxon>Bacillota</taxon>
        <taxon>Bacilli</taxon>
        <taxon>Bacillales</taxon>
        <taxon>Paenibacillaceae</taxon>
        <taxon>Paenibacillus</taxon>
    </lineage>
</organism>
<sequence length="438" mass="48655">MGVNERSGAPPVPQERIEPDMKSKPNTRHIAAISLVAMAAGFCICLPFDAVPWVRFLRSGFEAGLVGGLADWFAVTALFRHPLGIPIPHTAILPNNRARVTKALVSTVENDLLSKTSIRDKMKQLAVTSRLLDGVEANVRTPEAVRAIVGISDFAVRSVPLEKLVPVLEREIGRRIDSFDTAGAAARLAEYGFANEWDKKALDFVLDFAEEYVNRESTVRQLGAMASDAIGRIQTNGLMQFALNAFAGFMSEERLGETIRQLLQSQIRELRDENNPTRIGISNTMREKLDAALADPETKKSLERWKTELASRFDVAAGVHRFLEQTRERVLDYIHTDAYPNGLIIPLLEQAIGRLKADPDRTERVEAFVQDKLAGWIENNHHKIGKLIEENIAKYDNETLIAMLEEKIGSDLQWIRVNGAICGFCIGLVLAAVHLIVS</sequence>
<dbReference type="PANTHER" id="PTHR38442:SF1">
    <property type="entry name" value="INNER MEMBRANE PROTEIN"/>
    <property type="match status" value="1"/>
</dbReference>
<name>A0A2V5KK08_9BACL</name>
<feature type="transmembrane region" description="Helical" evidence="2">
    <location>
        <begin position="417"/>
        <end position="437"/>
    </location>
</feature>
<feature type="transmembrane region" description="Helical" evidence="2">
    <location>
        <begin position="29"/>
        <end position="48"/>
    </location>
</feature>